<dbReference type="NCBIfam" id="TIGR00231">
    <property type="entry name" value="small_GTP"/>
    <property type="match status" value="1"/>
</dbReference>
<organism evidence="2 3">
    <name type="scientific">Tritrichomonas foetus</name>
    <dbReference type="NCBI Taxonomy" id="1144522"/>
    <lineage>
        <taxon>Eukaryota</taxon>
        <taxon>Metamonada</taxon>
        <taxon>Parabasalia</taxon>
        <taxon>Tritrichomonadida</taxon>
        <taxon>Tritrichomonadidae</taxon>
        <taxon>Tritrichomonas</taxon>
    </lineage>
</organism>
<dbReference type="Pfam" id="PF00071">
    <property type="entry name" value="Ras"/>
    <property type="match status" value="1"/>
</dbReference>
<dbReference type="InterPro" id="IPR001806">
    <property type="entry name" value="Small_GTPase"/>
</dbReference>
<dbReference type="AlphaFoldDB" id="A0A1J4J5E6"/>
<dbReference type="InterPro" id="IPR005225">
    <property type="entry name" value="Small_GTP-bd"/>
</dbReference>
<dbReference type="PRINTS" id="PR00449">
    <property type="entry name" value="RASTRNSFRMNG"/>
</dbReference>
<dbReference type="SMART" id="SM00173">
    <property type="entry name" value="RAS"/>
    <property type="match status" value="1"/>
</dbReference>
<evidence type="ECO:0000256" key="1">
    <source>
        <dbReference type="ARBA" id="ARBA00022741"/>
    </source>
</evidence>
<dbReference type="EMBL" id="MLAK01001459">
    <property type="protein sequence ID" value="OHS92859.1"/>
    <property type="molecule type" value="Genomic_DNA"/>
</dbReference>
<proteinExistence type="predicted"/>
<evidence type="ECO:0000313" key="3">
    <source>
        <dbReference type="Proteomes" id="UP000179807"/>
    </source>
</evidence>
<dbReference type="InterPro" id="IPR027417">
    <property type="entry name" value="P-loop_NTPase"/>
</dbReference>
<dbReference type="GeneID" id="94831208"/>
<dbReference type="RefSeq" id="XP_068345996.1">
    <property type="nucleotide sequence ID" value="XM_068496504.1"/>
</dbReference>
<gene>
    <name evidence="2" type="ORF">TRFO_12219</name>
</gene>
<evidence type="ECO:0000313" key="2">
    <source>
        <dbReference type="EMBL" id="OHS92859.1"/>
    </source>
</evidence>
<accession>A0A1J4J5E6</accession>
<dbReference type="GO" id="GO:0005525">
    <property type="term" value="F:GTP binding"/>
    <property type="evidence" value="ECO:0007669"/>
    <property type="project" value="InterPro"/>
</dbReference>
<dbReference type="GO" id="GO:0003924">
    <property type="term" value="F:GTPase activity"/>
    <property type="evidence" value="ECO:0007669"/>
    <property type="project" value="InterPro"/>
</dbReference>
<dbReference type="OrthoDB" id="63533at2759"/>
<dbReference type="PANTHER" id="PTHR47978">
    <property type="match status" value="1"/>
</dbReference>
<dbReference type="Gene3D" id="3.40.50.300">
    <property type="entry name" value="P-loop containing nucleotide triphosphate hydrolases"/>
    <property type="match status" value="1"/>
</dbReference>
<dbReference type="SMART" id="SM00175">
    <property type="entry name" value="RAB"/>
    <property type="match status" value="1"/>
</dbReference>
<sequence length="194" mass="21255">MGKVKAVFVGDAGVGKTCIVNRIANDTYEEGAEATVGAANVTVNIDVDERKVEFNIWDTAGQERYRSLTPMYFSGASLAFMVFDVTSEKSFQALDTFYELLQQKSPEYVKYVIVGNKADLASERKVTTKQAEDYSLSIGGDFYIEVSAKTGMGVSELFQRAALIPDLHFEKDYDDVVVSDSSAQGRSGGKKDCC</sequence>
<dbReference type="SMART" id="SM00174">
    <property type="entry name" value="RHO"/>
    <property type="match status" value="1"/>
</dbReference>
<comment type="caution">
    <text evidence="2">The sequence shown here is derived from an EMBL/GenBank/DDBJ whole genome shotgun (WGS) entry which is preliminary data.</text>
</comment>
<dbReference type="CDD" id="cd00154">
    <property type="entry name" value="Rab"/>
    <property type="match status" value="1"/>
</dbReference>
<dbReference type="VEuPathDB" id="TrichDB:TRFO_12219"/>
<dbReference type="SMART" id="SM00176">
    <property type="entry name" value="RAN"/>
    <property type="match status" value="1"/>
</dbReference>
<dbReference type="PROSITE" id="PS51421">
    <property type="entry name" value="RAS"/>
    <property type="match status" value="1"/>
</dbReference>
<keyword evidence="3" id="KW-1185">Reference proteome</keyword>
<dbReference type="PROSITE" id="PS51419">
    <property type="entry name" value="RAB"/>
    <property type="match status" value="1"/>
</dbReference>
<dbReference type="SUPFAM" id="SSF52540">
    <property type="entry name" value="P-loop containing nucleoside triphosphate hydrolases"/>
    <property type="match status" value="1"/>
</dbReference>
<keyword evidence="1" id="KW-0547">Nucleotide-binding</keyword>
<reference evidence="2" key="1">
    <citation type="submission" date="2016-10" db="EMBL/GenBank/DDBJ databases">
        <authorList>
            <person name="Benchimol M."/>
            <person name="Almeida L.G."/>
            <person name="Vasconcelos A.T."/>
            <person name="Perreira-Neves A."/>
            <person name="Rosa I.A."/>
            <person name="Tasca T."/>
            <person name="Bogo M.R."/>
            <person name="de Souza W."/>
        </authorList>
    </citation>
    <scope>NUCLEOTIDE SEQUENCE [LARGE SCALE GENOMIC DNA]</scope>
    <source>
        <strain evidence="2">K</strain>
    </source>
</reference>
<dbReference type="PROSITE" id="PS51420">
    <property type="entry name" value="RHO"/>
    <property type="match status" value="1"/>
</dbReference>
<protein>
    <submittedName>
        <fullName evidence="2">Ras-related protein RABF2b</fullName>
    </submittedName>
</protein>
<dbReference type="FunFam" id="3.40.50.300:FF:000808">
    <property type="entry name" value="Small GTP-binding protein, putative"/>
    <property type="match status" value="1"/>
</dbReference>
<name>A0A1J4J5E6_9EUKA</name>
<dbReference type="Proteomes" id="UP000179807">
    <property type="component" value="Unassembled WGS sequence"/>
</dbReference>